<feature type="transmembrane region" description="Helical" evidence="1">
    <location>
        <begin position="114"/>
        <end position="133"/>
    </location>
</feature>
<dbReference type="PANTHER" id="PTHR35394">
    <property type="entry name" value="DUF3176 DOMAIN-CONTAINING PROTEIN"/>
    <property type="match status" value="1"/>
</dbReference>
<dbReference type="InterPro" id="IPR021514">
    <property type="entry name" value="DUF3176"/>
</dbReference>
<keyword evidence="1" id="KW-0472">Membrane</keyword>
<feature type="transmembrane region" description="Helical" evidence="1">
    <location>
        <begin position="532"/>
        <end position="553"/>
    </location>
</feature>
<evidence type="ECO:0000313" key="3">
    <source>
        <dbReference type="Proteomes" id="UP000766486"/>
    </source>
</evidence>
<gene>
    <name evidence="2" type="ORF">CLO192961_LOCUS59172</name>
</gene>
<feature type="transmembrane region" description="Helical" evidence="1">
    <location>
        <begin position="14"/>
        <end position="34"/>
    </location>
</feature>
<organism evidence="2 3">
    <name type="scientific">Bionectria ochroleuca</name>
    <name type="common">Gliocladium roseum</name>
    <dbReference type="NCBI Taxonomy" id="29856"/>
    <lineage>
        <taxon>Eukaryota</taxon>
        <taxon>Fungi</taxon>
        <taxon>Dikarya</taxon>
        <taxon>Ascomycota</taxon>
        <taxon>Pezizomycotina</taxon>
        <taxon>Sordariomycetes</taxon>
        <taxon>Hypocreomycetidae</taxon>
        <taxon>Hypocreales</taxon>
        <taxon>Bionectriaceae</taxon>
        <taxon>Clonostachys</taxon>
    </lineage>
</organism>
<dbReference type="Proteomes" id="UP000766486">
    <property type="component" value="Unassembled WGS sequence"/>
</dbReference>
<reference evidence="2 3" key="1">
    <citation type="submission" date="2019-06" db="EMBL/GenBank/DDBJ databases">
        <authorList>
            <person name="Broberg M."/>
        </authorList>
    </citation>
    <scope>NUCLEOTIDE SEQUENCE [LARGE SCALE GENOMIC DNA]</scope>
</reference>
<dbReference type="PANTHER" id="PTHR35394:SF5">
    <property type="entry name" value="DUF3176 DOMAIN-CONTAINING PROTEIN"/>
    <property type="match status" value="1"/>
</dbReference>
<protein>
    <submittedName>
        <fullName evidence="2">Uncharacterized protein</fullName>
    </submittedName>
</protein>
<dbReference type="Pfam" id="PF11374">
    <property type="entry name" value="DUF3176"/>
    <property type="match status" value="1"/>
</dbReference>
<keyword evidence="3" id="KW-1185">Reference proteome</keyword>
<evidence type="ECO:0000256" key="1">
    <source>
        <dbReference type="SAM" id="Phobius"/>
    </source>
</evidence>
<accession>A0ABY6TSL8</accession>
<dbReference type="EMBL" id="CABFNS010000428">
    <property type="protein sequence ID" value="VUC21629.1"/>
    <property type="molecule type" value="Genomic_DNA"/>
</dbReference>
<evidence type="ECO:0000313" key="2">
    <source>
        <dbReference type="EMBL" id="VUC21629.1"/>
    </source>
</evidence>
<proteinExistence type="predicted"/>
<comment type="caution">
    <text evidence="2">The sequence shown here is derived from an EMBL/GenBank/DDBJ whole genome shotgun (WGS) entry which is preliminary data.</text>
</comment>
<keyword evidence="1" id="KW-1133">Transmembrane helix</keyword>
<keyword evidence="1" id="KW-0812">Transmembrane</keyword>
<name>A0ABY6TSL8_BIOOC</name>
<sequence length="633" mass="69938">MASQNIFHVWSLEFGSLAASLAQFATMFVLMVHFDGKQTFDSSLMSLNTITSILSTGSRASLLTTVSSCISQRNWAAFSAEPRRLYDFEMISESGRGPLGSLQLLINSRFKGGALLRFGAFLTLLSIAAGPFAQQLVRVRQTNFLQDGGSIAQGLPYSKGIIETVVFQAVSGPGPTIGSDSTNVQVVGVVFKPDFNMKASLTFALSADKKDVIRQAAFECPGTGCSFENFTSLAICSRCYDISSMLRVEQRLENISSSFDTEYYTVTEYSLPNGLYLENEDALPTLDWEPNRWFLSLYGSSNPNKSTKAGEIDTLIWAQSILRVDNSTNHWQWPNRSVYAEECVLYYCVKNYSFQVVNNSMELKFENELKEYQKHPNSWKPTGRFKNNMPAIALNSLAFHPNQSFFDKTDFQLSNDFSKLGGFNVSHSGINSISSFVQTSFSSCLGVKGCPAAVDDWKPPTGHYGKIRGGSQLSFYDPDLAPVMWSSKNLTARFDTIAASMSNSLRSGDDSNSRFVGKVTNPITVYEIHWPWIFYHLFLQVAAMAFFAITIIFNRNPDGRDIPVWKSSELAVMSQGSLVSEVFKGAETLKPLETVAKKTSIVLLARDEDQPLIQAGAVAVTDGASPRRTSASN</sequence>